<dbReference type="Proteomes" id="UP001320898">
    <property type="component" value="Unassembled WGS sequence"/>
</dbReference>
<evidence type="ECO:0000256" key="1">
    <source>
        <dbReference type="SAM" id="Phobius"/>
    </source>
</evidence>
<feature type="transmembrane region" description="Helical" evidence="1">
    <location>
        <begin position="86"/>
        <end position="104"/>
    </location>
</feature>
<sequence>MREWWTYRPEDFLLFADRVYWRLFELHNAAVWPAQIAALLLGAAILVLTVRPRPWSGRVIALALAAAWLFVAWTFLWLRFRPINWAAGYAVAPFVAEALLLVWLGGVRGRLRFGARGGPGGRLGLAVFAYALLAHPFVAVLAGRPLAGAEIFAIAPDPLAIGTLGLLATAKVSGAHISRSGGRLTVAALFLVPLLWCGASAATLATMGTWEAWIPLAAAVAAVAARAWPHGRKPPT</sequence>
<dbReference type="EMBL" id="JALIDZ010000004">
    <property type="protein sequence ID" value="MCT8972378.1"/>
    <property type="molecule type" value="Genomic_DNA"/>
</dbReference>
<dbReference type="Pfam" id="PF19540">
    <property type="entry name" value="DUF6064"/>
    <property type="match status" value="1"/>
</dbReference>
<comment type="caution">
    <text evidence="2">The sequence shown here is derived from an EMBL/GenBank/DDBJ whole genome shotgun (WGS) entry which is preliminary data.</text>
</comment>
<dbReference type="RefSeq" id="WP_261615940.1">
    <property type="nucleotide sequence ID" value="NZ_JALIDZ010000004.1"/>
</dbReference>
<organism evidence="2 3">
    <name type="scientific">Microbaculum marinisediminis</name>
    <dbReference type="NCBI Taxonomy" id="2931392"/>
    <lineage>
        <taxon>Bacteria</taxon>
        <taxon>Pseudomonadati</taxon>
        <taxon>Pseudomonadota</taxon>
        <taxon>Alphaproteobacteria</taxon>
        <taxon>Hyphomicrobiales</taxon>
        <taxon>Tepidamorphaceae</taxon>
        <taxon>Microbaculum</taxon>
    </lineage>
</organism>
<name>A0AAW5QXE8_9HYPH</name>
<feature type="transmembrane region" description="Helical" evidence="1">
    <location>
        <begin position="125"/>
        <end position="145"/>
    </location>
</feature>
<keyword evidence="1" id="KW-0812">Transmembrane</keyword>
<keyword evidence="1" id="KW-1133">Transmembrane helix</keyword>
<feature type="transmembrane region" description="Helical" evidence="1">
    <location>
        <begin position="184"/>
        <end position="206"/>
    </location>
</feature>
<feature type="transmembrane region" description="Helical" evidence="1">
    <location>
        <begin position="60"/>
        <end position="80"/>
    </location>
</feature>
<keyword evidence="3" id="KW-1185">Reference proteome</keyword>
<dbReference type="AlphaFoldDB" id="A0AAW5QXE8"/>
<proteinExistence type="predicted"/>
<feature type="transmembrane region" description="Helical" evidence="1">
    <location>
        <begin position="212"/>
        <end position="229"/>
    </location>
</feature>
<dbReference type="InterPro" id="IPR045708">
    <property type="entry name" value="DUF6064"/>
</dbReference>
<evidence type="ECO:0000313" key="3">
    <source>
        <dbReference type="Proteomes" id="UP001320898"/>
    </source>
</evidence>
<feature type="transmembrane region" description="Helical" evidence="1">
    <location>
        <begin position="151"/>
        <end position="172"/>
    </location>
</feature>
<reference evidence="2 3" key="1">
    <citation type="submission" date="2022-04" db="EMBL/GenBank/DDBJ databases">
        <authorList>
            <person name="Ye Y.-Q."/>
            <person name="Du Z.-J."/>
        </authorList>
    </citation>
    <scope>NUCLEOTIDE SEQUENCE [LARGE SCALE GENOMIC DNA]</scope>
    <source>
        <strain evidence="2 3">A6E488</strain>
    </source>
</reference>
<gene>
    <name evidence="2" type="ORF">MUB46_10970</name>
</gene>
<evidence type="ECO:0000313" key="2">
    <source>
        <dbReference type="EMBL" id="MCT8972378.1"/>
    </source>
</evidence>
<feature type="transmembrane region" description="Helical" evidence="1">
    <location>
        <begin position="30"/>
        <end position="48"/>
    </location>
</feature>
<keyword evidence="1" id="KW-0472">Membrane</keyword>
<protein>
    <submittedName>
        <fullName evidence="2">DUF6064 family protein</fullName>
    </submittedName>
</protein>
<accession>A0AAW5QXE8</accession>